<proteinExistence type="predicted"/>
<evidence type="ECO:0000313" key="1">
    <source>
        <dbReference type="EMBL" id="GAA3935189.1"/>
    </source>
</evidence>
<sequence length="126" mass="13517">MPRRYTSGAFGSVRRASWCQERRTAWPVGGVSGRESRMAGAGVTGPAGSACAGFSRWQLPNPPNNSAPSRKQKFIWSIRMELLYAKNPKTNAGAAILPILAPASGLTVLNSRRCCKVTRSANIAPE</sequence>
<gene>
    <name evidence="1" type="ORF">GCM10022406_19460</name>
</gene>
<accession>A0ABP7N4J3</accession>
<organism evidence="1 2">
    <name type="scientific">Hymenobacter algoricola</name>
    <dbReference type="NCBI Taxonomy" id="486267"/>
    <lineage>
        <taxon>Bacteria</taxon>
        <taxon>Pseudomonadati</taxon>
        <taxon>Bacteroidota</taxon>
        <taxon>Cytophagia</taxon>
        <taxon>Cytophagales</taxon>
        <taxon>Hymenobacteraceae</taxon>
        <taxon>Hymenobacter</taxon>
    </lineage>
</organism>
<reference evidence="2" key="1">
    <citation type="journal article" date="2019" name="Int. J. Syst. Evol. Microbiol.">
        <title>The Global Catalogue of Microorganisms (GCM) 10K type strain sequencing project: providing services to taxonomists for standard genome sequencing and annotation.</title>
        <authorList>
            <consortium name="The Broad Institute Genomics Platform"/>
            <consortium name="The Broad Institute Genome Sequencing Center for Infectious Disease"/>
            <person name="Wu L."/>
            <person name="Ma J."/>
        </authorList>
    </citation>
    <scope>NUCLEOTIDE SEQUENCE [LARGE SCALE GENOMIC DNA]</scope>
    <source>
        <strain evidence="2">JCM 17214</strain>
    </source>
</reference>
<evidence type="ECO:0000313" key="2">
    <source>
        <dbReference type="Proteomes" id="UP001499909"/>
    </source>
</evidence>
<dbReference type="Proteomes" id="UP001499909">
    <property type="component" value="Unassembled WGS sequence"/>
</dbReference>
<comment type="caution">
    <text evidence="1">The sequence shown here is derived from an EMBL/GenBank/DDBJ whole genome shotgun (WGS) entry which is preliminary data.</text>
</comment>
<dbReference type="EMBL" id="BAABDH010000036">
    <property type="protein sequence ID" value="GAA3935189.1"/>
    <property type="molecule type" value="Genomic_DNA"/>
</dbReference>
<name>A0ABP7N4J3_9BACT</name>
<keyword evidence="2" id="KW-1185">Reference proteome</keyword>
<protein>
    <submittedName>
        <fullName evidence="1">Uncharacterized protein</fullName>
    </submittedName>
</protein>